<dbReference type="InterPro" id="IPR042099">
    <property type="entry name" value="ANL_N_sf"/>
</dbReference>
<dbReference type="Gene3D" id="3.40.50.12780">
    <property type="entry name" value="N-terminal domain of ligase-like"/>
    <property type="match status" value="1"/>
</dbReference>
<comment type="similarity">
    <text evidence="2">Belongs to the major facilitator superfamily. TCR/Tet family.</text>
</comment>
<evidence type="ECO:0000256" key="9">
    <source>
        <dbReference type="ARBA" id="ARBA00023136"/>
    </source>
</evidence>
<feature type="transmembrane region" description="Helical" evidence="12">
    <location>
        <begin position="1353"/>
        <end position="1370"/>
    </location>
</feature>
<evidence type="ECO:0000256" key="12">
    <source>
        <dbReference type="SAM" id="Phobius"/>
    </source>
</evidence>
<feature type="region of interest" description="Disordered" evidence="11">
    <location>
        <begin position="969"/>
        <end position="996"/>
    </location>
</feature>
<dbReference type="InterPro" id="IPR036736">
    <property type="entry name" value="ACP-like_sf"/>
</dbReference>
<dbReference type="GO" id="GO:0022857">
    <property type="term" value="F:transmembrane transporter activity"/>
    <property type="evidence" value="ECO:0007669"/>
    <property type="project" value="InterPro"/>
</dbReference>
<dbReference type="InterPro" id="IPR010080">
    <property type="entry name" value="Thioester_reductase-like_dom"/>
</dbReference>
<keyword evidence="3" id="KW-0813">Transport</keyword>
<evidence type="ECO:0000313" key="15">
    <source>
        <dbReference type="Proteomes" id="UP001056012"/>
    </source>
</evidence>
<dbReference type="FunFam" id="1.20.1250.20:FF:000196">
    <property type="entry name" value="MFS toxin efflux pump (AflT)"/>
    <property type="match status" value="1"/>
</dbReference>
<feature type="transmembrane region" description="Helical" evidence="12">
    <location>
        <begin position="1176"/>
        <end position="1196"/>
    </location>
</feature>
<evidence type="ECO:0000256" key="4">
    <source>
        <dbReference type="ARBA" id="ARBA00022450"/>
    </source>
</evidence>
<dbReference type="InterPro" id="IPR036259">
    <property type="entry name" value="MFS_trans_sf"/>
</dbReference>
<keyword evidence="7 12" id="KW-0812">Transmembrane</keyword>
<dbReference type="SUPFAM" id="SSF103473">
    <property type="entry name" value="MFS general substrate transporter"/>
    <property type="match status" value="1"/>
</dbReference>
<feature type="transmembrane region" description="Helical" evidence="12">
    <location>
        <begin position="1246"/>
        <end position="1267"/>
    </location>
</feature>
<dbReference type="InterPro" id="IPR009081">
    <property type="entry name" value="PP-bd_ACP"/>
</dbReference>
<dbReference type="Gene3D" id="1.20.1720.10">
    <property type="entry name" value="Multidrug resistance protein D"/>
    <property type="match status" value="1"/>
</dbReference>
<dbReference type="SUPFAM" id="SSF56801">
    <property type="entry name" value="Acetyl-CoA synthetase-like"/>
    <property type="match status" value="1"/>
</dbReference>
<dbReference type="GO" id="GO:0031177">
    <property type="term" value="F:phosphopantetheine binding"/>
    <property type="evidence" value="ECO:0007669"/>
    <property type="project" value="InterPro"/>
</dbReference>
<dbReference type="NCBIfam" id="TIGR01746">
    <property type="entry name" value="Thioester-redct"/>
    <property type="match status" value="1"/>
</dbReference>
<dbReference type="FunFam" id="1.20.1250.20:FF:000489">
    <property type="entry name" value="MFS general substrate transporter"/>
    <property type="match status" value="1"/>
</dbReference>
<dbReference type="PANTHER" id="PTHR23501:SF199">
    <property type="entry name" value="MFS EFFLUX TRANSPORTER INPD-RELATED"/>
    <property type="match status" value="1"/>
</dbReference>
<evidence type="ECO:0000256" key="8">
    <source>
        <dbReference type="ARBA" id="ARBA00022989"/>
    </source>
</evidence>
<evidence type="ECO:0000256" key="7">
    <source>
        <dbReference type="ARBA" id="ARBA00022692"/>
    </source>
</evidence>
<evidence type="ECO:0000256" key="10">
    <source>
        <dbReference type="ARBA" id="ARBA00023180"/>
    </source>
</evidence>
<dbReference type="Pfam" id="PF00550">
    <property type="entry name" value="PP-binding"/>
    <property type="match status" value="1"/>
</dbReference>
<evidence type="ECO:0000256" key="3">
    <source>
        <dbReference type="ARBA" id="ARBA00022448"/>
    </source>
</evidence>
<dbReference type="Pfam" id="PF07690">
    <property type="entry name" value="MFS_1"/>
    <property type="match status" value="1"/>
</dbReference>
<keyword evidence="4" id="KW-0596">Phosphopantetheine</keyword>
<dbReference type="PANTHER" id="PTHR23501">
    <property type="entry name" value="MAJOR FACILITATOR SUPERFAMILY"/>
    <property type="match status" value="1"/>
</dbReference>
<dbReference type="Pfam" id="PF23562">
    <property type="entry name" value="AMP-binding_C_3"/>
    <property type="match status" value="1"/>
</dbReference>
<dbReference type="InterPro" id="IPR013120">
    <property type="entry name" value="FAR_NAD-bd"/>
</dbReference>
<dbReference type="VEuPathDB" id="FungiDB:yc1106_07016"/>
<dbReference type="SMART" id="SM00823">
    <property type="entry name" value="PKS_PP"/>
    <property type="match status" value="1"/>
</dbReference>
<organism evidence="14 15">
    <name type="scientific">Curvularia clavata</name>
    <dbReference type="NCBI Taxonomy" id="95742"/>
    <lineage>
        <taxon>Eukaryota</taxon>
        <taxon>Fungi</taxon>
        <taxon>Dikarya</taxon>
        <taxon>Ascomycota</taxon>
        <taxon>Pezizomycotina</taxon>
        <taxon>Dothideomycetes</taxon>
        <taxon>Pleosporomycetidae</taxon>
        <taxon>Pleosporales</taxon>
        <taxon>Pleosporineae</taxon>
        <taxon>Pleosporaceae</taxon>
        <taxon>Curvularia</taxon>
    </lineage>
</organism>
<accession>A0A9Q8ZCV8</accession>
<sequence length="1551" mass="169935">MSIMAWMPSPHDSRLFLAHLSILLYDEAHAERAGQTDELAREQGSSILETKPLPLGGSEDIWEVIEEPSEISIEPLHVDGGAVAYLHHTSGTSSGLPKPIPQSHRAAIGVLPHLPKIPAIASFTTTPLYHGGIADLFRCWTSNALVWLFPGKDVPITARNVCNCLDAAKEYAKIEGLPKVKYFSSVPYVLQMMEADERGLELLQGMDIVGVGGAALPTEVGDRLARKGVNLISRFGSAECGFILSSYREFSADQDWQYLRNYNPPKLLEFEKREGGLAELVIKPGWPHMVTFSTLHTTWLAVNIIQAKQNRPDGSFATADLFAPHPTIKDVWIYHSRADSQLTLITGKKFDPTPLEDALATSPYLDDVLIFGNNRPFPGALLLRSKQASEMSDDELLSIVKRHVEKLNNDSQDHARIPFDMLVPVPHQEKPLEKSSKGTIIRRVAESRFEDVINHAYSAQDSDDSLKVKDQDLSQHLINLIQGLTGQTAELTEDMDLFSYGMDSIACMQLRIRLRRLVPNLEGQLPMSVVEDCGSIRRLTEYMLRKRHGESDAREEDDDQSMLDMVERYSSFQKPDPDTSVNGPPEQNPGNDVVVLTGATGALGAHILSLLQKTPTVSAVYCLVRGADEVAARERVNKALQQRGLISIGPPGTSNSKVEVLPAQLGNERLGLDDETYGYLAAKVTLIIHVAWTVNFRLKLRSFEKDNIAGVRNLLNLGLKASRSRPPRFLYCSSTAAIMNGALDDTGKLPETITSMPSSASSLGYSRSKWVAEHICLRAHEQTALQGRVAVVRVGQLTGDSTTGVWNTKEAWPMMLSTARLIQCLPDLGAEPLDWLPVDVAAKALLEAADTLEKNASMPVFHVLNPHQTPTWHQMLNWLQKRENLDIMTPREWVERLEDAADSNHSALKLLGLWKESYGVESAELGARPQFSTKNTSKRVSVLRDVQPLDEEYIERMWYWVQQNMSDPNNNLRPSSMADSEKTATPSVQNTLGNETKGPVETVLPASTAAVDAAAPIAVADEKTSRPNSTASPTAADDDDDFEYPTKWKLTAITIALCLSVFCMALDNTIIATAIPRITDQFKALNDVGWYGSSYLLTTCATQLMYGKFYTYYSIKWIYLIALGIFELGSLICGVAPNSTALILGRAIAGVGAAGIFSGAILIVSVTVPLRQRPTYMGVIGGMYGIASVAGPLMGGAFTDHVTWRMCFYINLPFGLITAAFIIPFLKVNRRGAKIQATWREQIQKFDLPGTACFLPAIVCLLLALQWGGSKYQWKDGRIIALLVLFVVLICGFLAVQWWKQEDATVPPRVFLNRNVWGSAWFGAMLGASFFVMVYYLPIWFQAIKGASATKSGIMNLPAILGLVIISMLAGGAVTAIGYYTPFMLISSVLMAIGAGLLSTLEVDSGSSKWIGYQFIFGAGVGFGMQQILVAVQTALPAEDVAIGTACMMFFQTLGGALFISVGQNVFTNQLIKNLENIVPDLDAGIVLRTGATELKHVINSQFLSGVLVAYNKTLVQTFYVSIAAGAISIVGAAFVEWKSMKGKQITMAAA</sequence>
<feature type="transmembrane region" description="Helical" evidence="12">
    <location>
        <begin position="1052"/>
        <end position="1076"/>
    </location>
</feature>
<feature type="region of interest" description="Disordered" evidence="11">
    <location>
        <begin position="572"/>
        <end position="592"/>
    </location>
</feature>
<dbReference type="Gene3D" id="1.20.1250.20">
    <property type="entry name" value="MFS general substrate transporter like domains"/>
    <property type="match status" value="1"/>
</dbReference>
<keyword evidence="5" id="KW-1003">Cell membrane</keyword>
<dbReference type="InterPro" id="IPR036291">
    <property type="entry name" value="NAD(P)-bd_dom_sf"/>
</dbReference>
<evidence type="ECO:0000256" key="11">
    <source>
        <dbReference type="SAM" id="MobiDB-lite"/>
    </source>
</evidence>
<feature type="transmembrane region" description="Helical" evidence="12">
    <location>
        <begin position="1519"/>
        <end position="1538"/>
    </location>
</feature>
<feature type="transmembrane region" description="Helical" evidence="12">
    <location>
        <begin position="1118"/>
        <end position="1137"/>
    </location>
</feature>
<dbReference type="Gene3D" id="3.40.50.720">
    <property type="entry name" value="NAD(P)-binding Rossmann-like Domain"/>
    <property type="match status" value="1"/>
</dbReference>
<feature type="compositionally biased region" description="Polar residues" evidence="11">
    <location>
        <begin position="969"/>
        <end position="994"/>
    </location>
</feature>
<comment type="subcellular location">
    <subcellularLocation>
        <location evidence="1">Cell membrane</location>
        <topology evidence="1">Multi-pass membrane protein</topology>
    </subcellularLocation>
</comment>
<dbReference type="CDD" id="cd17502">
    <property type="entry name" value="MFS_Azr1_MDR_like"/>
    <property type="match status" value="1"/>
</dbReference>
<name>A0A9Q8ZCV8_CURCL</name>
<dbReference type="Pfam" id="PF07993">
    <property type="entry name" value="NAD_binding_4"/>
    <property type="match status" value="1"/>
</dbReference>
<feature type="transmembrane region" description="Helical" evidence="12">
    <location>
        <begin position="1320"/>
        <end position="1341"/>
    </location>
</feature>
<feature type="transmembrane region" description="Helical" evidence="12">
    <location>
        <begin position="1410"/>
        <end position="1429"/>
    </location>
</feature>
<feature type="transmembrane region" description="Helical" evidence="12">
    <location>
        <begin position="1279"/>
        <end position="1299"/>
    </location>
</feature>
<feature type="transmembrane region" description="Helical" evidence="12">
    <location>
        <begin position="1441"/>
        <end position="1462"/>
    </location>
</feature>
<evidence type="ECO:0000256" key="5">
    <source>
        <dbReference type="ARBA" id="ARBA00022475"/>
    </source>
</evidence>
<feature type="transmembrane region" description="Helical" evidence="12">
    <location>
        <begin position="1377"/>
        <end position="1398"/>
    </location>
</feature>
<evidence type="ECO:0000256" key="6">
    <source>
        <dbReference type="ARBA" id="ARBA00022553"/>
    </source>
</evidence>
<dbReference type="EMBL" id="CP089278">
    <property type="protein sequence ID" value="USP79742.1"/>
    <property type="molecule type" value="Genomic_DNA"/>
</dbReference>
<feature type="transmembrane region" description="Helical" evidence="12">
    <location>
        <begin position="1208"/>
        <end position="1226"/>
    </location>
</feature>
<keyword evidence="9 12" id="KW-0472">Membrane</keyword>
<evidence type="ECO:0000313" key="14">
    <source>
        <dbReference type="EMBL" id="USP79742.1"/>
    </source>
</evidence>
<reference evidence="14" key="1">
    <citation type="submission" date="2021-12" db="EMBL/GenBank/DDBJ databases">
        <title>Curvularia clavata genome.</title>
        <authorList>
            <person name="Cao Y."/>
        </authorList>
    </citation>
    <scope>NUCLEOTIDE SEQUENCE</scope>
    <source>
        <strain evidence="14">Yc1106</strain>
    </source>
</reference>
<dbReference type="SUPFAM" id="SSF51735">
    <property type="entry name" value="NAD(P)-binding Rossmann-fold domains"/>
    <property type="match status" value="1"/>
</dbReference>
<keyword evidence="10" id="KW-0325">Glycoprotein</keyword>
<keyword evidence="8 12" id="KW-1133">Transmembrane helix</keyword>
<dbReference type="InterPro" id="IPR011701">
    <property type="entry name" value="MFS"/>
</dbReference>
<dbReference type="FunFam" id="1.20.1720.10:FF:000012">
    <property type="entry name" value="MFS toxin efflux pump (AflT)"/>
    <property type="match status" value="1"/>
</dbReference>
<dbReference type="Gene3D" id="1.10.1200.10">
    <property type="entry name" value="ACP-like"/>
    <property type="match status" value="1"/>
</dbReference>
<dbReference type="OrthoDB" id="429813at2759"/>
<evidence type="ECO:0000259" key="13">
    <source>
        <dbReference type="SMART" id="SM00823"/>
    </source>
</evidence>
<gene>
    <name evidence="14" type="ORF">yc1106_07016</name>
</gene>
<dbReference type="InterPro" id="IPR020806">
    <property type="entry name" value="PKS_PP-bd"/>
</dbReference>
<feature type="domain" description="Polyketide synthase-like phosphopantetheine-binding" evidence="13">
    <location>
        <begin position="474"/>
        <end position="547"/>
    </location>
</feature>
<keyword evidence="15" id="KW-1185">Reference proteome</keyword>
<proteinExistence type="inferred from homology"/>
<evidence type="ECO:0000256" key="2">
    <source>
        <dbReference type="ARBA" id="ARBA00007520"/>
    </source>
</evidence>
<evidence type="ECO:0000256" key="1">
    <source>
        <dbReference type="ARBA" id="ARBA00004651"/>
    </source>
</evidence>
<dbReference type="SUPFAM" id="SSF47336">
    <property type="entry name" value="ACP-like"/>
    <property type="match status" value="1"/>
</dbReference>
<dbReference type="Proteomes" id="UP001056012">
    <property type="component" value="Chromosome 5"/>
</dbReference>
<keyword evidence="6" id="KW-0597">Phosphoprotein</keyword>
<protein>
    <recommendedName>
        <fullName evidence="13">Polyketide synthase-like phosphopantetheine-binding domain-containing protein</fullName>
    </recommendedName>
</protein>
<dbReference type="GO" id="GO:0005886">
    <property type="term" value="C:plasma membrane"/>
    <property type="evidence" value="ECO:0007669"/>
    <property type="project" value="UniProtKB-SubCell"/>
</dbReference>
<feature type="transmembrane region" description="Helical" evidence="12">
    <location>
        <begin position="1143"/>
        <end position="1164"/>
    </location>
</feature>